<protein>
    <submittedName>
        <fullName evidence="1">Uncharacterized protein</fullName>
    </submittedName>
</protein>
<sequence>MFIALWDTGEGSWGSRVKLFAAVFIQNEACRIVTTPRSTESPTISHHHSHLKLEGNSCGITLIISRSYFFDDAEDFKLVV</sequence>
<evidence type="ECO:0000313" key="1">
    <source>
        <dbReference type="EMBL" id="KAK3776653.1"/>
    </source>
</evidence>
<accession>A0AAE1DP76</accession>
<reference evidence="1" key="1">
    <citation type="journal article" date="2023" name="G3 (Bethesda)">
        <title>A reference genome for the long-term kleptoplast-retaining sea slug Elysia crispata morphotype clarki.</title>
        <authorList>
            <person name="Eastman K.E."/>
            <person name="Pendleton A.L."/>
            <person name="Shaikh M.A."/>
            <person name="Suttiyut T."/>
            <person name="Ogas R."/>
            <person name="Tomko P."/>
            <person name="Gavelis G."/>
            <person name="Widhalm J.R."/>
            <person name="Wisecaver J.H."/>
        </authorList>
    </citation>
    <scope>NUCLEOTIDE SEQUENCE</scope>
    <source>
        <strain evidence="1">ECLA1</strain>
    </source>
</reference>
<dbReference type="EMBL" id="JAWDGP010003191">
    <property type="protein sequence ID" value="KAK3776653.1"/>
    <property type="molecule type" value="Genomic_DNA"/>
</dbReference>
<proteinExistence type="predicted"/>
<gene>
    <name evidence="1" type="ORF">RRG08_014974</name>
</gene>
<dbReference type="Proteomes" id="UP001283361">
    <property type="component" value="Unassembled WGS sequence"/>
</dbReference>
<name>A0AAE1DP76_9GAST</name>
<comment type="caution">
    <text evidence="1">The sequence shown here is derived from an EMBL/GenBank/DDBJ whole genome shotgun (WGS) entry which is preliminary data.</text>
</comment>
<keyword evidence="2" id="KW-1185">Reference proteome</keyword>
<dbReference type="AlphaFoldDB" id="A0AAE1DP76"/>
<evidence type="ECO:0000313" key="2">
    <source>
        <dbReference type="Proteomes" id="UP001283361"/>
    </source>
</evidence>
<organism evidence="1 2">
    <name type="scientific">Elysia crispata</name>
    <name type="common">lettuce slug</name>
    <dbReference type="NCBI Taxonomy" id="231223"/>
    <lineage>
        <taxon>Eukaryota</taxon>
        <taxon>Metazoa</taxon>
        <taxon>Spiralia</taxon>
        <taxon>Lophotrochozoa</taxon>
        <taxon>Mollusca</taxon>
        <taxon>Gastropoda</taxon>
        <taxon>Heterobranchia</taxon>
        <taxon>Euthyneura</taxon>
        <taxon>Panpulmonata</taxon>
        <taxon>Sacoglossa</taxon>
        <taxon>Placobranchoidea</taxon>
        <taxon>Plakobranchidae</taxon>
        <taxon>Elysia</taxon>
    </lineage>
</organism>